<name>A0A974AA93_9BRAD</name>
<feature type="active site" description="Nucleophile" evidence="4">
    <location>
        <position position="55"/>
    </location>
</feature>
<dbReference type="InterPro" id="IPR002641">
    <property type="entry name" value="PNPLA_dom"/>
</dbReference>
<comment type="caution">
    <text evidence="4">Lacks conserved residue(s) required for the propagation of feature annotation.</text>
</comment>
<dbReference type="EMBL" id="JABWSX010000001">
    <property type="protein sequence ID" value="NVL06792.1"/>
    <property type="molecule type" value="Genomic_DNA"/>
</dbReference>
<dbReference type="GO" id="GO:0016042">
    <property type="term" value="P:lipid catabolic process"/>
    <property type="evidence" value="ECO:0007669"/>
    <property type="project" value="UniProtKB-UniRule"/>
</dbReference>
<evidence type="ECO:0000256" key="3">
    <source>
        <dbReference type="ARBA" id="ARBA00023098"/>
    </source>
</evidence>
<protein>
    <submittedName>
        <fullName evidence="6">Patatin-like phospholipase family protein</fullName>
    </submittedName>
</protein>
<feature type="active site" description="Proton acceptor" evidence="4">
    <location>
        <position position="255"/>
    </location>
</feature>
<dbReference type="Pfam" id="PF01734">
    <property type="entry name" value="Patatin"/>
    <property type="match status" value="1"/>
</dbReference>
<evidence type="ECO:0000256" key="2">
    <source>
        <dbReference type="ARBA" id="ARBA00022963"/>
    </source>
</evidence>
<dbReference type="SUPFAM" id="SSF52151">
    <property type="entry name" value="FabD/lysophospholipase-like"/>
    <property type="match status" value="1"/>
</dbReference>
<feature type="domain" description="PNPLA" evidence="5">
    <location>
        <begin position="20"/>
        <end position="268"/>
    </location>
</feature>
<organism evidence="6">
    <name type="scientific">Bradyrhizobium quebecense</name>
    <dbReference type="NCBI Taxonomy" id="2748629"/>
    <lineage>
        <taxon>Bacteria</taxon>
        <taxon>Pseudomonadati</taxon>
        <taxon>Pseudomonadota</taxon>
        <taxon>Alphaproteobacteria</taxon>
        <taxon>Hyphomicrobiales</taxon>
        <taxon>Nitrobacteraceae</taxon>
        <taxon>Bradyrhizobium</taxon>
    </lineage>
</organism>
<evidence type="ECO:0000313" key="6">
    <source>
        <dbReference type="EMBL" id="NVL06792.1"/>
    </source>
</evidence>
<evidence type="ECO:0000259" key="5">
    <source>
        <dbReference type="PROSITE" id="PS51635"/>
    </source>
</evidence>
<proteinExistence type="predicted"/>
<sequence length="400" mass="43643">MSEPITNSSPLPKQPFIGLAMSGGGARAMAFHLGCLRALHDRGLLEKVKVLSTVSGGSVIGACYAYSSDDFVSFDRKLVELLRNGIQRMILKELLTSTQWVKILLTLILSGLPTAVLWSLSSILAACRLLTGLPTRRIERALAVFRQSLLVWASLTTAFEQALTSLFRSKTVCDVTRPDLQVVINACDLKTGTAFRFGSQRSGGWRYGKIVGPAPTVAKAVAASAAFPIILPPLIETFQFSKGGSTRTQTVVLTDGGVFDNLGVSVLEPGRDGDITDTYPVTHIISLNAGPGQLNGGDHPFWWISRVAKAFEAVHRKSQDHVYSRLHRHVEAGDLDGFGMVYLGQQDHQLPCHPPDLVTRDKVRDYPTDFAPVSAKDLTLLTSRGEQLTHIIIDRYLPQL</sequence>
<dbReference type="PANTHER" id="PTHR14226">
    <property type="entry name" value="NEUROPATHY TARGET ESTERASE/SWISS CHEESE D.MELANOGASTER"/>
    <property type="match status" value="1"/>
</dbReference>
<dbReference type="InterPro" id="IPR016035">
    <property type="entry name" value="Acyl_Trfase/lysoPLipase"/>
</dbReference>
<keyword evidence="2 4" id="KW-0442">Lipid degradation</keyword>
<dbReference type="RefSeq" id="WP_176530553.1">
    <property type="nucleotide sequence ID" value="NZ_CP088022.1"/>
</dbReference>
<comment type="caution">
    <text evidence="6">The sequence shown here is derived from an EMBL/GenBank/DDBJ whole genome shotgun (WGS) entry which is preliminary data.</text>
</comment>
<dbReference type="PANTHER" id="PTHR14226:SF29">
    <property type="entry name" value="NEUROPATHY TARGET ESTERASE SWS"/>
    <property type="match status" value="1"/>
</dbReference>
<gene>
    <name evidence="6" type="ORF">HU230_13850</name>
</gene>
<dbReference type="AlphaFoldDB" id="A0A974AA93"/>
<keyword evidence="1 4" id="KW-0378">Hydrolase</keyword>
<reference evidence="6" key="1">
    <citation type="submission" date="2020-06" db="EMBL/GenBank/DDBJ databases">
        <title>Whole Genome Sequence of Bradyrhizobium sp. Strain 66S1MB.</title>
        <authorList>
            <person name="Bromfield E."/>
            <person name="Cloutier S."/>
        </authorList>
    </citation>
    <scope>NUCLEOTIDE SEQUENCE</scope>
    <source>
        <strain evidence="6">66S1MB</strain>
    </source>
</reference>
<dbReference type="GO" id="GO:0016787">
    <property type="term" value="F:hydrolase activity"/>
    <property type="evidence" value="ECO:0007669"/>
    <property type="project" value="UniProtKB-UniRule"/>
</dbReference>
<dbReference type="InterPro" id="IPR050301">
    <property type="entry name" value="NTE"/>
</dbReference>
<dbReference type="Gene3D" id="3.40.1090.10">
    <property type="entry name" value="Cytosolic phospholipase A2 catalytic domain"/>
    <property type="match status" value="2"/>
</dbReference>
<accession>A0A974AA93</accession>
<evidence type="ECO:0000256" key="1">
    <source>
        <dbReference type="ARBA" id="ARBA00022801"/>
    </source>
</evidence>
<keyword evidence="3 4" id="KW-0443">Lipid metabolism</keyword>
<feature type="short sequence motif" description="DGA/G" evidence="4">
    <location>
        <begin position="255"/>
        <end position="257"/>
    </location>
</feature>
<evidence type="ECO:0000256" key="4">
    <source>
        <dbReference type="PROSITE-ProRule" id="PRU01161"/>
    </source>
</evidence>
<dbReference type="PROSITE" id="PS51635">
    <property type="entry name" value="PNPLA"/>
    <property type="match status" value="1"/>
</dbReference>